<dbReference type="InterPro" id="IPR013651">
    <property type="entry name" value="ATP-grasp_RimK-type"/>
</dbReference>
<dbReference type="PROSITE" id="PS50975">
    <property type="entry name" value="ATP_GRASP"/>
    <property type="match status" value="1"/>
</dbReference>
<dbReference type="PANTHER" id="PTHR21621">
    <property type="entry name" value="RIBOSOMAL PROTEIN S6 MODIFICATION PROTEIN"/>
    <property type="match status" value="1"/>
</dbReference>
<proteinExistence type="predicted"/>
<evidence type="ECO:0000313" key="3">
    <source>
        <dbReference type="EMBL" id="GGV73707.1"/>
    </source>
</evidence>
<dbReference type="PANTHER" id="PTHR21621:SF0">
    <property type="entry name" value="BETA-CITRYLGLUTAMATE SYNTHASE B-RELATED"/>
    <property type="match status" value="1"/>
</dbReference>
<feature type="domain" description="ATP-grasp" evidence="2">
    <location>
        <begin position="94"/>
        <end position="276"/>
    </location>
</feature>
<dbReference type="RefSeq" id="WP_189539792.1">
    <property type="nucleotide sequence ID" value="NZ_BMTF01000001.1"/>
</dbReference>
<sequence length="298" mass="31373">MRVCLLTDKPDHPLLAATASALTEAGHRVTFLDPDTGTVSPSQLVAPDDLADVYLLKAHTPRALALARFLEALGARVVNSAAATELCQDRTRIAAVAEGAGLPMPRTRTLESLSEALHGAEPTESGYPLMVKSRHSRRADLVARVDGPDGLRDLAAKWSDEPVVLQEFVANSGWDHKVWVIAGEVFAGVRPAPVGAPPDGARPAPLVRDLPQDWARLALRTGEAFGLDVYGVDLLDREGAPVVVDINAFPGIRGPKGAPEALAALALRHPGPRACATDDGLARLGALDSALSSGSRTR</sequence>
<dbReference type="Gene3D" id="3.30.1490.20">
    <property type="entry name" value="ATP-grasp fold, A domain"/>
    <property type="match status" value="1"/>
</dbReference>
<reference evidence="4" key="1">
    <citation type="journal article" date="2019" name="Int. J. Syst. Evol. Microbiol.">
        <title>The Global Catalogue of Microorganisms (GCM) 10K type strain sequencing project: providing services to taxonomists for standard genome sequencing and annotation.</title>
        <authorList>
            <consortium name="The Broad Institute Genomics Platform"/>
            <consortium name="The Broad Institute Genome Sequencing Center for Infectious Disease"/>
            <person name="Wu L."/>
            <person name="Ma J."/>
        </authorList>
    </citation>
    <scope>NUCLEOTIDE SEQUENCE [LARGE SCALE GENOMIC DNA]</scope>
    <source>
        <strain evidence="4">JCM 4376</strain>
    </source>
</reference>
<gene>
    <name evidence="3" type="ORF">GCM10015535_01230</name>
</gene>
<dbReference type="EMBL" id="BMTF01000001">
    <property type="protein sequence ID" value="GGV73707.1"/>
    <property type="molecule type" value="Genomic_DNA"/>
</dbReference>
<accession>A0ABQ2VSP9</accession>
<keyword evidence="1" id="KW-0547">Nucleotide-binding</keyword>
<keyword evidence="1" id="KW-0067">ATP-binding</keyword>
<evidence type="ECO:0000259" key="2">
    <source>
        <dbReference type="PROSITE" id="PS50975"/>
    </source>
</evidence>
<dbReference type="Proteomes" id="UP000660675">
    <property type="component" value="Unassembled WGS sequence"/>
</dbReference>
<protein>
    <recommendedName>
        <fullName evidence="2">ATP-grasp domain-containing protein</fullName>
    </recommendedName>
</protein>
<evidence type="ECO:0000256" key="1">
    <source>
        <dbReference type="PROSITE-ProRule" id="PRU00409"/>
    </source>
</evidence>
<dbReference type="SUPFAM" id="SSF56059">
    <property type="entry name" value="Glutathione synthetase ATP-binding domain-like"/>
    <property type="match status" value="1"/>
</dbReference>
<name>A0ABQ2VSP9_9ACTN</name>
<dbReference type="Gene3D" id="3.40.50.20">
    <property type="match status" value="1"/>
</dbReference>
<evidence type="ECO:0000313" key="4">
    <source>
        <dbReference type="Proteomes" id="UP000660675"/>
    </source>
</evidence>
<dbReference type="Pfam" id="PF08443">
    <property type="entry name" value="RimK"/>
    <property type="match status" value="1"/>
</dbReference>
<comment type="caution">
    <text evidence="3">The sequence shown here is derived from an EMBL/GenBank/DDBJ whole genome shotgun (WGS) entry which is preliminary data.</text>
</comment>
<dbReference type="Gene3D" id="3.30.470.20">
    <property type="entry name" value="ATP-grasp fold, B domain"/>
    <property type="match status" value="1"/>
</dbReference>
<dbReference type="InterPro" id="IPR013815">
    <property type="entry name" value="ATP_grasp_subdomain_1"/>
</dbReference>
<organism evidence="3 4">
    <name type="scientific">Streptomyces gelaticus</name>
    <dbReference type="NCBI Taxonomy" id="285446"/>
    <lineage>
        <taxon>Bacteria</taxon>
        <taxon>Bacillati</taxon>
        <taxon>Actinomycetota</taxon>
        <taxon>Actinomycetes</taxon>
        <taxon>Kitasatosporales</taxon>
        <taxon>Streptomycetaceae</taxon>
        <taxon>Streptomyces</taxon>
    </lineage>
</organism>
<dbReference type="InterPro" id="IPR011761">
    <property type="entry name" value="ATP-grasp"/>
</dbReference>
<keyword evidence="4" id="KW-1185">Reference proteome</keyword>